<evidence type="ECO:0000313" key="1">
    <source>
        <dbReference type="EMBL" id="CAD2219332.1"/>
    </source>
</evidence>
<dbReference type="AlphaFoldDB" id="A0A7G2CM42"/>
<dbReference type="InterPro" id="IPR027417">
    <property type="entry name" value="P-loop_NTPase"/>
</dbReference>
<dbReference type="VEuPathDB" id="TriTrypDB:ADEAN_000683700"/>
<dbReference type="Gene3D" id="3.40.50.300">
    <property type="entry name" value="P-loop containing nucleotide triphosphate hydrolases"/>
    <property type="match status" value="1"/>
</dbReference>
<dbReference type="OrthoDB" id="6362633at2759"/>
<dbReference type="SUPFAM" id="SSF52540">
    <property type="entry name" value="P-loop containing nucleoside triphosphate hydrolases"/>
    <property type="match status" value="1"/>
</dbReference>
<reference evidence="1 2" key="1">
    <citation type="submission" date="2020-08" db="EMBL/GenBank/DDBJ databases">
        <authorList>
            <person name="Newling K."/>
            <person name="Davey J."/>
            <person name="Forrester S."/>
        </authorList>
    </citation>
    <scope>NUCLEOTIDE SEQUENCE [LARGE SCALE GENOMIC DNA]</scope>
    <source>
        <strain evidence="2">Crithidia deanei Carvalho (ATCC PRA-265)</strain>
    </source>
</reference>
<name>A0A7G2CM42_9TRYP</name>
<organism evidence="1 2">
    <name type="scientific">Angomonas deanei</name>
    <dbReference type="NCBI Taxonomy" id="59799"/>
    <lineage>
        <taxon>Eukaryota</taxon>
        <taxon>Discoba</taxon>
        <taxon>Euglenozoa</taxon>
        <taxon>Kinetoplastea</taxon>
        <taxon>Metakinetoplastina</taxon>
        <taxon>Trypanosomatida</taxon>
        <taxon>Trypanosomatidae</taxon>
        <taxon>Strigomonadinae</taxon>
        <taxon>Angomonas</taxon>
    </lineage>
</organism>
<proteinExistence type="predicted"/>
<gene>
    <name evidence="1" type="ORF">ADEAN_000683700</name>
</gene>
<dbReference type="PANTHER" id="PTHR10285">
    <property type="entry name" value="URIDINE KINASE"/>
    <property type="match status" value="1"/>
</dbReference>
<evidence type="ECO:0000313" key="2">
    <source>
        <dbReference type="Proteomes" id="UP000515908"/>
    </source>
</evidence>
<accession>A0A7G2CM42</accession>
<protein>
    <recommendedName>
        <fullName evidence="3">Phosphoribulokinase / Uridine kinase family</fullName>
    </recommendedName>
</protein>
<keyword evidence="2" id="KW-1185">Reference proteome</keyword>
<dbReference type="EMBL" id="LR877157">
    <property type="protein sequence ID" value="CAD2219332.1"/>
    <property type="molecule type" value="Genomic_DNA"/>
</dbReference>
<sequence length="280" mass="31171">MSGPPMRRRRNPKCLVCCPPRVVVGIAGRPGSGKSTAVAVIADRVRERMRHYQVQACLPPQCGTAEGLGKGVEVQVMPMDGYHLYRRELKAMPDPKRAFERRGAEWTFNPGRLRDDLTAIKYASTRVRKTIVDQSGTRREVQVLVRPAVSVPSFDHAAGDPLESAITIQPKTGIVLVEGNYLLYQEKPTWAAVSGLFDLRVFLQCPREVCLERLIRRHCKAWGITREEAAVRAGGSDMKNGDLVETTSVNAQFLLHSINVDSLDEKKEEHGAQKKTTSKL</sequence>
<evidence type="ECO:0008006" key="3">
    <source>
        <dbReference type="Google" id="ProtNLM"/>
    </source>
</evidence>
<dbReference type="Proteomes" id="UP000515908">
    <property type="component" value="Chromosome 13"/>
</dbReference>